<accession>A0A1Y0CGZ1</accession>
<dbReference type="AlphaFoldDB" id="A0A1Y0CGZ1"/>
<protein>
    <recommendedName>
        <fullName evidence="4">4Fe-4S Wbl-type domain-containing protein</fullName>
    </recommendedName>
</protein>
<evidence type="ECO:0000256" key="1">
    <source>
        <dbReference type="SAM" id="MobiDB-lite"/>
    </source>
</evidence>
<keyword evidence="2" id="KW-0614">Plasmid</keyword>
<evidence type="ECO:0008006" key="4">
    <source>
        <dbReference type="Google" id="ProtNLM"/>
    </source>
</evidence>
<dbReference type="Proteomes" id="UP000195331">
    <property type="component" value="Plasmid unnamed2"/>
</dbReference>
<evidence type="ECO:0000313" key="2">
    <source>
        <dbReference type="EMBL" id="ART74324.1"/>
    </source>
</evidence>
<dbReference type="OrthoDB" id="9976694at2"/>
<dbReference type="RefSeq" id="WP_087083551.1">
    <property type="nucleotide sequence ID" value="NZ_CP020811.1"/>
</dbReference>
<proteinExistence type="predicted"/>
<organism evidence="2 3">
    <name type="scientific">Mycobacterium dioxanotrophicus</name>
    <dbReference type="NCBI Taxonomy" id="482462"/>
    <lineage>
        <taxon>Bacteria</taxon>
        <taxon>Bacillati</taxon>
        <taxon>Actinomycetota</taxon>
        <taxon>Actinomycetes</taxon>
        <taxon>Mycobacteriales</taxon>
        <taxon>Mycobacteriaceae</taxon>
        <taxon>Mycobacterium</taxon>
    </lineage>
</organism>
<name>A0A1Y0CGZ1_9MYCO</name>
<sequence length="153" mass="16820">MTMCATSPNEPISIGARPELTHKLSDTARRAIYHLHEQLAEYGPPDCQINAADFTRIEITVSYVVKKRIDPATAYTAVDGKAVPIHEPLTKVLKWCQDCPVREACLAAMSELNYTGIAGGVILKKGEPYDYAKARPKRGNNADTESETSDGLW</sequence>
<gene>
    <name evidence="2" type="ORF">BTO20_37515</name>
</gene>
<feature type="region of interest" description="Disordered" evidence="1">
    <location>
        <begin position="133"/>
        <end position="153"/>
    </location>
</feature>
<geneLocation type="plasmid" evidence="2 3">
    <name>unnamed2</name>
</geneLocation>
<feature type="compositionally biased region" description="Acidic residues" evidence="1">
    <location>
        <begin position="144"/>
        <end position="153"/>
    </location>
</feature>
<reference evidence="2 3" key="1">
    <citation type="submission" date="2017-04" db="EMBL/GenBank/DDBJ databases">
        <title>Whole Genome Sequence of 1,4-Dioxane Degrading Bacterium Mycobacterium dioxanotrophicus PH-06.</title>
        <authorList>
            <person name="He Y."/>
        </authorList>
    </citation>
    <scope>NUCLEOTIDE SEQUENCE [LARGE SCALE GENOMIC DNA]</scope>
    <source>
        <strain evidence="2 3">PH-06</strain>
        <plasmid evidence="2 3">unnamed2</plasmid>
    </source>
</reference>
<dbReference type="EMBL" id="CP020811">
    <property type="protein sequence ID" value="ART74324.1"/>
    <property type="molecule type" value="Genomic_DNA"/>
</dbReference>
<evidence type="ECO:0000313" key="3">
    <source>
        <dbReference type="Proteomes" id="UP000195331"/>
    </source>
</evidence>
<dbReference type="KEGG" id="mdx:BTO20_37515"/>
<keyword evidence="3" id="KW-1185">Reference proteome</keyword>